<feature type="compositionally biased region" description="Basic and acidic residues" evidence="1">
    <location>
        <begin position="378"/>
        <end position="393"/>
    </location>
</feature>
<keyword evidence="3" id="KW-1185">Reference proteome</keyword>
<feature type="compositionally biased region" description="Basic and acidic residues" evidence="1">
    <location>
        <begin position="593"/>
        <end position="603"/>
    </location>
</feature>
<name>A0AAJ7RRG8_CEPCN</name>
<organism evidence="3 4">
    <name type="scientific">Cephus cinctus</name>
    <name type="common">Wheat stem sawfly</name>
    <dbReference type="NCBI Taxonomy" id="211228"/>
    <lineage>
        <taxon>Eukaryota</taxon>
        <taxon>Metazoa</taxon>
        <taxon>Ecdysozoa</taxon>
        <taxon>Arthropoda</taxon>
        <taxon>Hexapoda</taxon>
        <taxon>Insecta</taxon>
        <taxon>Pterygota</taxon>
        <taxon>Neoptera</taxon>
        <taxon>Endopterygota</taxon>
        <taxon>Hymenoptera</taxon>
        <taxon>Cephoidea</taxon>
        <taxon>Cephidae</taxon>
        <taxon>Cephus</taxon>
    </lineage>
</organism>
<dbReference type="InterPro" id="IPR031959">
    <property type="entry name" value="DUF4779"/>
</dbReference>
<evidence type="ECO:0000256" key="1">
    <source>
        <dbReference type="SAM" id="MobiDB-lite"/>
    </source>
</evidence>
<feature type="compositionally biased region" description="Basic and acidic residues" evidence="1">
    <location>
        <begin position="442"/>
        <end position="478"/>
    </location>
</feature>
<feature type="compositionally biased region" description="Basic and acidic residues" evidence="1">
    <location>
        <begin position="401"/>
        <end position="417"/>
    </location>
</feature>
<dbReference type="AlphaFoldDB" id="A0AAJ7RRG8"/>
<accession>A0AAJ7RRG8</accession>
<dbReference type="Pfam" id="PF16009">
    <property type="entry name" value="DUF4779"/>
    <property type="match status" value="1"/>
</dbReference>
<evidence type="ECO:0000313" key="3">
    <source>
        <dbReference type="Proteomes" id="UP000694920"/>
    </source>
</evidence>
<gene>
    <name evidence="4" type="primary">LOC107272680</name>
</gene>
<reference evidence="4" key="1">
    <citation type="submission" date="2025-08" db="UniProtKB">
        <authorList>
            <consortium name="RefSeq"/>
        </authorList>
    </citation>
    <scope>IDENTIFICATION</scope>
</reference>
<dbReference type="RefSeq" id="XP_024945760.1">
    <property type="nucleotide sequence ID" value="XM_025089992.1"/>
</dbReference>
<protein>
    <submittedName>
        <fullName evidence="4">Sarcoplasmic reticulum histidine-rich calcium-binding protein isoform X2</fullName>
    </submittedName>
</protein>
<feature type="region of interest" description="Disordered" evidence="1">
    <location>
        <begin position="357"/>
        <end position="732"/>
    </location>
</feature>
<evidence type="ECO:0000313" key="4">
    <source>
        <dbReference type="RefSeq" id="XP_024945760.1"/>
    </source>
</evidence>
<proteinExistence type="predicted"/>
<feature type="compositionally biased region" description="Basic residues" evidence="1">
    <location>
        <begin position="418"/>
        <end position="441"/>
    </location>
</feature>
<feature type="compositionally biased region" description="Basic and acidic residues" evidence="1">
    <location>
        <begin position="684"/>
        <end position="698"/>
    </location>
</feature>
<dbReference type="GeneID" id="107272680"/>
<feature type="chain" id="PRO_5042514548" evidence="2">
    <location>
        <begin position="28"/>
        <end position="732"/>
    </location>
</feature>
<evidence type="ECO:0000256" key="2">
    <source>
        <dbReference type="SAM" id="SignalP"/>
    </source>
</evidence>
<feature type="compositionally biased region" description="Basic and acidic residues" evidence="1">
    <location>
        <begin position="612"/>
        <end position="656"/>
    </location>
</feature>
<feature type="signal peptide" evidence="2">
    <location>
        <begin position="1"/>
        <end position="27"/>
    </location>
</feature>
<feature type="compositionally biased region" description="Basic residues" evidence="1">
    <location>
        <begin position="671"/>
        <end position="683"/>
    </location>
</feature>
<sequence length="732" mass="79800">MGTRRRCRAVTTGVVLLCLQLVTQCCASTILLLKDEAVPIEKIRDTIASRDEREVLEAVASSGTVIIVDPPTSTKDALSMVDQDAAASSNTQTQHLLDMLSSASAEDMDVLAATTYEPQKFPTTKRKRKVQEQEWEAVQDAQSAVVKSIVPSAALTDGVYQEVPRKVRRQKNAFKIAETPSTTVAPDATTVNRRRNHLKNYRPISPIVPIAPIVPFGSVAEESHAADVTALPQLSDIVSILDHQKLQGEALPVTSEGIGILAKYGQGGVKEAQGSDPVKLEEPYVPYPRNKPNGISRNGPLLSTLQTQAPLVVADSVENVKIVEKPYQVETAEQTAEDQWHPSYEHQQETAEYKIHENPKEGHGGGGHGHGGHGHGGHGKDGHGHHGKDGHDHGHGHHGKGGHDHGHGHHGKDGHDHGHGHHGKGGHDHGHGHHGKGGHGGHGHEDHGKDGHGHDHGHGHHGKDGHGKDGHGGHDGGHGKGGGGGGDAGKDHKFEEGAGEEHEEDHHESHGDKGEKEYKSWHDYDKGEKGHHDKEAESHHYDEKDGHEKKHHEEGGYHDSHDHGEKGHKEAEFDEKGEHQEGHSTKGQHSVHKKDEYEKKTEFFDEFEEDGGMEKGGDYHHEHEHEEGGHEKSSHHDHGHHEEHHGKEKKHEEGHHHHDHKGHKKDDGHEHHHHHDEKHGKKLDHKEGKKWAYKKGDDGGSGGGKEGHGEGDKKGHGEGDKKGHGDGGKGHH</sequence>
<feature type="compositionally biased region" description="Basic and acidic residues" evidence="1">
    <location>
        <begin position="488"/>
        <end position="584"/>
    </location>
</feature>
<feature type="compositionally biased region" description="Basic and acidic residues" evidence="1">
    <location>
        <begin position="705"/>
        <end position="732"/>
    </location>
</feature>
<dbReference type="Proteomes" id="UP000694920">
    <property type="component" value="Unplaced"/>
</dbReference>
<keyword evidence="2" id="KW-0732">Signal</keyword>